<dbReference type="InterPro" id="IPR018490">
    <property type="entry name" value="cNMP-bd_dom_sf"/>
</dbReference>
<comment type="caution">
    <text evidence="5">The sequence shown here is derived from an EMBL/GenBank/DDBJ whole genome shotgun (WGS) entry which is preliminary data.</text>
</comment>
<dbReference type="InterPro" id="IPR005105">
    <property type="entry name" value="GlnD_Uridyltrans_N"/>
</dbReference>
<feature type="region of interest" description="Disordered" evidence="3">
    <location>
        <begin position="1"/>
        <end position="20"/>
    </location>
</feature>
<reference evidence="5 6" key="1">
    <citation type="submission" date="2023-09" db="EMBL/GenBank/DDBJ databases">
        <authorList>
            <person name="Rey-Velasco X."/>
        </authorList>
    </citation>
    <scope>NUCLEOTIDE SEQUENCE [LARGE SCALE GENOMIC DNA]</scope>
    <source>
        <strain evidence="5 6">W335</strain>
    </source>
</reference>
<evidence type="ECO:0000313" key="5">
    <source>
        <dbReference type="EMBL" id="MDT0634675.1"/>
    </source>
</evidence>
<dbReference type="PROSITE" id="PS51371">
    <property type="entry name" value="CBS"/>
    <property type="match status" value="2"/>
</dbReference>
<dbReference type="PANTHER" id="PTHR43080">
    <property type="entry name" value="CBS DOMAIN-CONTAINING PROTEIN CBSX3, MITOCHONDRIAL"/>
    <property type="match status" value="1"/>
</dbReference>
<evidence type="ECO:0000313" key="6">
    <source>
        <dbReference type="Proteomes" id="UP001251857"/>
    </source>
</evidence>
<feature type="domain" description="CBS" evidence="4">
    <location>
        <begin position="184"/>
        <end position="245"/>
    </location>
</feature>
<gene>
    <name evidence="5" type="ORF">RM532_06870</name>
</gene>
<dbReference type="SUPFAM" id="SSF54631">
    <property type="entry name" value="CBS-domain pair"/>
    <property type="match status" value="1"/>
</dbReference>
<dbReference type="CDD" id="cd05401">
    <property type="entry name" value="NT_GlnE_GlnD_like"/>
    <property type="match status" value="1"/>
</dbReference>
<dbReference type="Proteomes" id="UP001251857">
    <property type="component" value="Unassembled WGS sequence"/>
</dbReference>
<dbReference type="SMART" id="SM00116">
    <property type="entry name" value="CBS"/>
    <property type="match status" value="2"/>
</dbReference>
<dbReference type="InterPro" id="IPR018821">
    <property type="entry name" value="DUF294_put_nucleoTrafse_sb-bd"/>
</dbReference>
<protein>
    <submittedName>
        <fullName evidence="5">DUF294 nucleotidyltransferase-like domain-containing protein</fullName>
    </submittedName>
</protein>
<evidence type="ECO:0000256" key="3">
    <source>
        <dbReference type="SAM" id="MobiDB-lite"/>
    </source>
</evidence>
<feature type="compositionally biased region" description="Polar residues" evidence="3">
    <location>
        <begin position="1"/>
        <end position="13"/>
    </location>
</feature>
<accession>A0ABU3BZH0</accession>
<name>A0ABU3BZH0_9GAMM</name>
<dbReference type="Pfam" id="PF03445">
    <property type="entry name" value="DUF294"/>
    <property type="match status" value="1"/>
</dbReference>
<sequence length="642" mass="70586">MTATDSSTGSGQTPIDDAPGALATRRAAREFLAAFEPYNRIEPALLDRALAGAHLAYHPAGHTLISPDDGPPAHFSVVQQGLIGGHGADDEIVFESGPGETLLSAALRENRATRTRHVAERDSFVIDIPAAGFRLLHEQAEPFREFCRRRAGALLHQSHECWRGEAAADLQADVSLDTPLQQLIGRPPVTGEPDLSVREAVRRMHADEVGSIVVVDGNRQPTGIFTLRDLRRLVATRADGLEAPLSAVMTPNPLQLDAGESAFEATLLMVEHRIGHLVVTRGGALAGVISERDLFALRRVNLVHLSRGIDRCRTLDGLRARRREMRELIRAMLAFGASATQLTGLITRLNDAAVERAITICREAWPEPVPDFTWLSFGSEARGEQTLATDQDNGLLFEAAPGDTEAVRTRLLPLAQQINQALDQIGFDLCRGNIMAGNPALCLSRAEWQARFEGIIRSTTPAHLLDATIYLDCRALAGDVDAVERLRAMVLDRAAGNSIFRHALAHHALGNRPPLGLVRDFVTERGEEGRRLDLKKSALQPFIGATRVLALTHRVAANNTQERLAALAATKAIRRRDAQAWQEAFSFVQLLRLRHNQAQLAADEPLSNRIDPYRLSLLDQRVLKESLRQARRLQTRLKLDYP</sequence>
<dbReference type="InterPro" id="IPR051257">
    <property type="entry name" value="Diverse_CBS-Domain"/>
</dbReference>
<evidence type="ECO:0000256" key="2">
    <source>
        <dbReference type="PROSITE-ProRule" id="PRU00703"/>
    </source>
</evidence>
<dbReference type="InterPro" id="IPR000644">
    <property type="entry name" value="CBS_dom"/>
</dbReference>
<dbReference type="PANTHER" id="PTHR43080:SF2">
    <property type="entry name" value="CBS DOMAIN-CONTAINING PROTEIN"/>
    <property type="match status" value="1"/>
</dbReference>
<dbReference type="EMBL" id="JAVRIB010000006">
    <property type="protein sequence ID" value="MDT0634675.1"/>
    <property type="molecule type" value="Genomic_DNA"/>
</dbReference>
<feature type="domain" description="CBS" evidence="4">
    <location>
        <begin position="249"/>
        <end position="306"/>
    </location>
</feature>
<dbReference type="RefSeq" id="WP_311652476.1">
    <property type="nucleotide sequence ID" value="NZ_JAVRIB010000006.1"/>
</dbReference>
<dbReference type="InterPro" id="IPR046342">
    <property type="entry name" value="CBS_dom_sf"/>
</dbReference>
<evidence type="ECO:0000259" key="4">
    <source>
        <dbReference type="PROSITE" id="PS51371"/>
    </source>
</evidence>
<dbReference type="Gene3D" id="3.10.580.10">
    <property type="entry name" value="CBS-domain"/>
    <property type="match status" value="1"/>
</dbReference>
<dbReference type="SUPFAM" id="SSF51206">
    <property type="entry name" value="cAMP-binding domain-like"/>
    <property type="match status" value="1"/>
</dbReference>
<evidence type="ECO:0000256" key="1">
    <source>
        <dbReference type="ARBA" id="ARBA00023122"/>
    </source>
</evidence>
<dbReference type="Pfam" id="PF00571">
    <property type="entry name" value="CBS"/>
    <property type="match status" value="2"/>
</dbReference>
<keyword evidence="6" id="KW-1185">Reference proteome</keyword>
<dbReference type="Pfam" id="PF10335">
    <property type="entry name" value="DUF294_C"/>
    <property type="match status" value="1"/>
</dbReference>
<organism evidence="5 6">
    <name type="scientific">Spectribacter hydrogenoxidans</name>
    <dbReference type="NCBI Taxonomy" id="3075608"/>
    <lineage>
        <taxon>Bacteria</taxon>
        <taxon>Pseudomonadati</taxon>
        <taxon>Pseudomonadota</taxon>
        <taxon>Gammaproteobacteria</taxon>
        <taxon>Salinisphaerales</taxon>
        <taxon>Salinisphaeraceae</taxon>
        <taxon>Spectribacter</taxon>
    </lineage>
</organism>
<keyword evidence="1 2" id="KW-0129">CBS domain</keyword>
<proteinExistence type="predicted"/>